<name>A0AAV9XAS6_9PEZI</name>
<dbReference type="InterPro" id="IPR001810">
    <property type="entry name" value="F-box_dom"/>
</dbReference>
<reference evidence="2 3" key="1">
    <citation type="submission" date="2019-10" db="EMBL/GenBank/DDBJ databases">
        <authorList>
            <person name="Palmer J.M."/>
        </authorList>
    </citation>
    <scope>NUCLEOTIDE SEQUENCE [LARGE SCALE GENOMIC DNA]</scope>
    <source>
        <strain evidence="2 3">TWF694</strain>
    </source>
</reference>
<dbReference type="Gene3D" id="3.80.10.10">
    <property type="entry name" value="Ribonuclease Inhibitor"/>
    <property type="match status" value="1"/>
</dbReference>
<sequence length="633" mass="73080">MLATLPFELIDRILEHLAKHDLAHIMRCNKRLLSVSVVLLYKDLELLVEKPRYERDQYIEGSTDPVLMSTLAECKRGYASLVQSVTVTRIQQGKGAAGWTRRMGIDPTDENSNLPPSFRTTSEQLGAFLEAHEGKLREFKWERLTEGCRPSFLQGLIEKQGQNLTVLKLILPPAYMTPTPHLCKLDVGSLPSLRTLSFDLEWQLHAVQLYYFLRASPNLECLSCKVEGGAVVRGRTKLFYETARYRNDGIEIGLPSTEIPWAKVLEHCLFKSLERLKLKKLKLKNFNLTGNMTKWVYVDNLESLKLTYNWLTTPDALRNLRPETMLKLDTCKIIYRMYEDGYAAFHEFLEMIPSKLVKLRYIGIFNDDNPLESGLPFLISAFPLSVAFVDRHKDTLRYLTYNIIGRGDWGTYFESLEQEDPRDLIPRQCSQLREVYSLFQVERVERPLEPRHPDGIDNAPTILRPVNPALDKLDGLENLHNLLLMPGCHSYRGGNLVGMAEYMRRGMLISHHHEDGPFRVWVNDANPEPSARLDDLAIEATMLGRYVKLLATSYEAWFSNYFDREPTLKWVWFLGGFWGETSLGFRISWVRNEDTVGKVGGPIYRPRLKVLLDMEDESDRNDLYFRAKTLWGF</sequence>
<evidence type="ECO:0000313" key="3">
    <source>
        <dbReference type="Proteomes" id="UP001365542"/>
    </source>
</evidence>
<proteinExistence type="predicted"/>
<dbReference type="InterPro" id="IPR032675">
    <property type="entry name" value="LRR_dom_sf"/>
</dbReference>
<dbReference type="AlphaFoldDB" id="A0AAV9XAS6"/>
<comment type="caution">
    <text evidence="2">The sequence shown here is derived from an EMBL/GenBank/DDBJ whole genome shotgun (WGS) entry which is preliminary data.</text>
</comment>
<dbReference type="Proteomes" id="UP001365542">
    <property type="component" value="Unassembled WGS sequence"/>
</dbReference>
<protein>
    <recommendedName>
        <fullName evidence="1">F-box domain-containing protein</fullName>
    </recommendedName>
</protein>
<keyword evidence="3" id="KW-1185">Reference proteome</keyword>
<evidence type="ECO:0000313" key="2">
    <source>
        <dbReference type="EMBL" id="KAK6539177.1"/>
    </source>
</evidence>
<organism evidence="2 3">
    <name type="scientific">Orbilia ellipsospora</name>
    <dbReference type="NCBI Taxonomy" id="2528407"/>
    <lineage>
        <taxon>Eukaryota</taxon>
        <taxon>Fungi</taxon>
        <taxon>Dikarya</taxon>
        <taxon>Ascomycota</taxon>
        <taxon>Pezizomycotina</taxon>
        <taxon>Orbiliomycetes</taxon>
        <taxon>Orbiliales</taxon>
        <taxon>Orbiliaceae</taxon>
        <taxon>Orbilia</taxon>
    </lineage>
</organism>
<dbReference type="EMBL" id="JAVHJO010000006">
    <property type="protein sequence ID" value="KAK6539177.1"/>
    <property type="molecule type" value="Genomic_DNA"/>
</dbReference>
<dbReference type="PROSITE" id="PS50181">
    <property type="entry name" value="FBOX"/>
    <property type="match status" value="1"/>
</dbReference>
<dbReference type="SUPFAM" id="SSF52047">
    <property type="entry name" value="RNI-like"/>
    <property type="match status" value="1"/>
</dbReference>
<evidence type="ECO:0000259" key="1">
    <source>
        <dbReference type="PROSITE" id="PS50181"/>
    </source>
</evidence>
<accession>A0AAV9XAS6</accession>
<feature type="domain" description="F-box" evidence="1">
    <location>
        <begin position="1"/>
        <end position="44"/>
    </location>
</feature>
<gene>
    <name evidence="2" type="ORF">TWF694_009421</name>
</gene>